<reference evidence="2 3" key="1">
    <citation type="submission" date="2021-06" db="EMBL/GenBank/DDBJ databases">
        <authorList>
            <person name="Palmer J.M."/>
        </authorList>
    </citation>
    <scope>NUCLEOTIDE SEQUENCE [LARGE SCALE GENOMIC DNA]</scope>
    <source>
        <strain evidence="2 3">AS_MEX2019</strain>
        <tissue evidence="2">Muscle</tissue>
    </source>
</reference>
<comment type="caution">
    <text evidence="2">The sequence shown here is derived from an EMBL/GenBank/DDBJ whole genome shotgun (WGS) entry which is preliminary data.</text>
</comment>
<feature type="domain" description="C2H2-type" evidence="1">
    <location>
        <begin position="37"/>
        <end position="58"/>
    </location>
</feature>
<proteinExistence type="predicted"/>
<evidence type="ECO:0000313" key="2">
    <source>
        <dbReference type="EMBL" id="MEQ2307136.1"/>
    </source>
</evidence>
<dbReference type="InterPro" id="IPR013087">
    <property type="entry name" value="Znf_C2H2_type"/>
</dbReference>
<sequence length="148" mass="17191">MKRHYDIAVHFIKDGIEQFAIPCMCSEKIQDRSHWHCPCCEKIIYRRCTLKVHLSKQHNFTVQHPDQVTGNHHMPFNISFEEEPLSLEDLCQEELSSPEQQEKTASLLLPMQKKAATGIKYKICQGQSCMNTPCKTYFFLSSFPRGDV</sequence>
<evidence type="ECO:0000259" key="1">
    <source>
        <dbReference type="PROSITE" id="PS00028"/>
    </source>
</evidence>
<evidence type="ECO:0000313" key="3">
    <source>
        <dbReference type="Proteomes" id="UP001469553"/>
    </source>
</evidence>
<keyword evidence="3" id="KW-1185">Reference proteome</keyword>
<dbReference type="Proteomes" id="UP001469553">
    <property type="component" value="Unassembled WGS sequence"/>
</dbReference>
<organism evidence="2 3">
    <name type="scientific">Ameca splendens</name>
    <dbReference type="NCBI Taxonomy" id="208324"/>
    <lineage>
        <taxon>Eukaryota</taxon>
        <taxon>Metazoa</taxon>
        <taxon>Chordata</taxon>
        <taxon>Craniata</taxon>
        <taxon>Vertebrata</taxon>
        <taxon>Euteleostomi</taxon>
        <taxon>Actinopterygii</taxon>
        <taxon>Neopterygii</taxon>
        <taxon>Teleostei</taxon>
        <taxon>Neoteleostei</taxon>
        <taxon>Acanthomorphata</taxon>
        <taxon>Ovalentaria</taxon>
        <taxon>Atherinomorphae</taxon>
        <taxon>Cyprinodontiformes</taxon>
        <taxon>Goodeidae</taxon>
        <taxon>Ameca</taxon>
    </lineage>
</organism>
<gene>
    <name evidence="2" type="ORF">AMECASPLE_015218</name>
</gene>
<protein>
    <recommendedName>
        <fullName evidence="1">C2H2-type domain-containing protein</fullName>
    </recommendedName>
</protein>
<accession>A0ABV0ZM41</accession>
<dbReference type="EMBL" id="JAHRIP010066896">
    <property type="protein sequence ID" value="MEQ2307136.1"/>
    <property type="molecule type" value="Genomic_DNA"/>
</dbReference>
<name>A0ABV0ZM41_9TELE</name>
<dbReference type="PROSITE" id="PS00028">
    <property type="entry name" value="ZINC_FINGER_C2H2_1"/>
    <property type="match status" value="1"/>
</dbReference>